<sequence>CAMKAHGIDTANAVSAELALLVGVSAYRADSPIAKVRRDLGGLMYADGIHDSLYRTAGKYHLAHHPAVPRPRLGASPQQAAVFT</sequence>
<keyword evidence="2" id="KW-1185">Reference proteome</keyword>
<organism evidence="1 2">
    <name type="scientific">Kibdelosporangium lantanae</name>
    <dbReference type="NCBI Taxonomy" id="1497396"/>
    <lineage>
        <taxon>Bacteria</taxon>
        <taxon>Bacillati</taxon>
        <taxon>Actinomycetota</taxon>
        <taxon>Actinomycetes</taxon>
        <taxon>Pseudonocardiales</taxon>
        <taxon>Pseudonocardiaceae</taxon>
        <taxon>Kibdelosporangium</taxon>
    </lineage>
</organism>
<accession>A0ABW3MED2</accession>
<dbReference type="Proteomes" id="UP001597045">
    <property type="component" value="Unassembled WGS sequence"/>
</dbReference>
<proteinExistence type="predicted"/>
<evidence type="ECO:0000313" key="1">
    <source>
        <dbReference type="EMBL" id="MFD1047350.1"/>
    </source>
</evidence>
<reference evidence="2" key="1">
    <citation type="journal article" date="2019" name="Int. J. Syst. Evol. Microbiol.">
        <title>The Global Catalogue of Microorganisms (GCM) 10K type strain sequencing project: providing services to taxonomists for standard genome sequencing and annotation.</title>
        <authorList>
            <consortium name="The Broad Institute Genomics Platform"/>
            <consortium name="The Broad Institute Genome Sequencing Center for Infectious Disease"/>
            <person name="Wu L."/>
            <person name="Ma J."/>
        </authorList>
    </citation>
    <scope>NUCLEOTIDE SEQUENCE [LARGE SCALE GENOMIC DNA]</scope>
    <source>
        <strain evidence="2">JCM 31486</strain>
    </source>
</reference>
<gene>
    <name evidence="1" type="ORF">ACFQ1S_18275</name>
</gene>
<feature type="non-terminal residue" evidence="1">
    <location>
        <position position="1"/>
    </location>
</feature>
<evidence type="ECO:0000313" key="2">
    <source>
        <dbReference type="Proteomes" id="UP001597045"/>
    </source>
</evidence>
<name>A0ABW3MED2_9PSEU</name>
<protein>
    <submittedName>
        <fullName evidence="1">Uncharacterized protein</fullName>
    </submittedName>
</protein>
<dbReference type="EMBL" id="JBHTIS010001032">
    <property type="protein sequence ID" value="MFD1047350.1"/>
    <property type="molecule type" value="Genomic_DNA"/>
</dbReference>
<comment type="caution">
    <text evidence="1">The sequence shown here is derived from an EMBL/GenBank/DDBJ whole genome shotgun (WGS) entry which is preliminary data.</text>
</comment>